<evidence type="ECO:0000313" key="4">
    <source>
        <dbReference type="Proteomes" id="UP000050430"/>
    </source>
</evidence>
<dbReference type="STRING" id="229920.ADM99_05090"/>
<dbReference type="InterPro" id="IPR012349">
    <property type="entry name" value="Split_barrel_FMN-bd"/>
</dbReference>
<evidence type="ECO:0000259" key="2">
    <source>
        <dbReference type="SMART" id="SM00903"/>
    </source>
</evidence>
<dbReference type="GO" id="GO:0042602">
    <property type="term" value="F:riboflavin reductase (NADPH) activity"/>
    <property type="evidence" value="ECO:0007669"/>
    <property type="project" value="TreeGrafter"/>
</dbReference>
<dbReference type="AlphaFoldDB" id="A0A0P6WTG7"/>
<dbReference type="PANTHER" id="PTHR30466:SF1">
    <property type="entry name" value="FMN REDUCTASE (NADH) RUTF"/>
    <property type="match status" value="1"/>
</dbReference>
<dbReference type="InterPro" id="IPR050268">
    <property type="entry name" value="NADH-dep_flavin_reductase"/>
</dbReference>
<dbReference type="Proteomes" id="UP000050430">
    <property type="component" value="Unassembled WGS sequence"/>
</dbReference>
<dbReference type="Pfam" id="PF01613">
    <property type="entry name" value="Flavin_Reduct"/>
    <property type="match status" value="1"/>
</dbReference>
<evidence type="ECO:0000313" key="3">
    <source>
        <dbReference type="EMBL" id="KPL72508.1"/>
    </source>
</evidence>
<name>A0A0P6WTG7_9CHLR</name>
<protein>
    <recommendedName>
        <fullName evidence="2">Flavin reductase like domain-containing protein</fullName>
    </recommendedName>
</protein>
<reference evidence="3 4" key="1">
    <citation type="submission" date="2015-07" db="EMBL/GenBank/DDBJ databases">
        <title>Genome sequence of Leptolinea tardivitalis DSM 16556.</title>
        <authorList>
            <person name="Hemp J."/>
            <person name="Ward L.M."/>
            <person name="Pace L.A."/>
            <person name="Fischer W.W."/>
        </authorList>
    </citation>
    <scope>NUCLEOTIDE SEQUENCE [LARGE SCALE GENOMIC DNA]</scope>
    <source>
        <strain evidence="3 4">YMTK-2</strain>
    </source>
</reference>
<dbReference type="RefSeq" id="WP_236686590.1">
    <property type="nucleotide sequence ID" value="NZ_BBYA01000008.1"/>
</dbReference>
<dbReference type="PANTHER" id="PTHR30466">
    <property type="entry name" value="FLAVIN REDUCTASE"/>
    <property type="match status" value="1"/>
</dbReference>
<dbReference type="InterPro" id="IPR002563">
    <property type="entry name" value="Flavin_Rdtase-like_dom"/>
</dbReference>
<proteinExistence type="predicted"/>
<accession>A0A0P6WTG7</accession>
<sequence length="132" mass="14415">MVHGMTVNSFTSVSLDPPIVAITLANQTRTANLVQKSGRFSVSILAKNQKSLAEKFSGKVIEGPGRFDNVSTVLLPNEIPGIAESLSLLACEVIQVIPLKNSSIYLGKVLYSEVIHQSLEPLVYQNREYKTL</sequence>
<dbReference type="GO" id="GO:0010181">
    <property type="term" value="F:FMN binding"/>
    <property type="evidence" value="ECO:0007669"/>
    <property type="project" value="InterPro"/>
</dbReference>
<keyword evidence="4" id="KW-1185">Reference proteome</keyword>
<dbReference type="Gene3D" id="2.30.110.10">
    <property type="entry name" value="Electron Transport, Fmn-binding Protein, Chain A"/>
    <property type="match status" value="1"/>
</dbReference>
<evidence type="ECO:0000256" key="1">
    <source>
        <dbReference type="ARBA" id="ARBA00023002"/>
    </source>
</evidence>
<feature type="domain" description="Flavin reductase like" evidence="2">
    <location>
        <begin position="1"/>
        <end position="131"/>
    </location>
</feature>
<dbReference type="SMART" id="SM00903">
    <property type="entry name" value="Flavin_Reduct"/>
    <property type="match status" value="1"/>
</dbReference>
<comment type="caution">
    <text evidence="3">The sequence shown here is derived from an EMBL/GenBank/DDBJ whole genome shotgun (WGS) entry which is preliminary data.</text>
</comment>
<organism evidence="3 4">
    <name type="scientific">Leptolinea tardivitalis</name>
    <dbReference type="NCBI Taxonomy" id="229920"/>
    <lineage>
        <taxon>Bacteria</taxon>
        <taxon>Bacillati</taxon>
        <taxon>Chloroflexota</taxon>
        <taxon>Anaerolineae</taxon>
        <taxon>Anaerolineales</taxon>
        <taxon>Anaerolineaceae</taxon>
        <taxon>Leptolinea</taxon>
    </lineage>
</organism>
<gene>
    <name evidence="3" type="ORF">ADM99_05090</name>
</gene>
<dbReference type="EMBL" id="LGCK01000007">
    <property type="protein sequence ID" value="KPL72508.1"/>
    <property type="molecule type" value="Genomic_DNA"/>
</dbReference>
<dbReference type="SUPFAM" id="SSF50475">
    <property type="entry name" value="FMN-binding split barrel"/>
    <property type="match status" value="1"/>
</dbReference>
<keyword evidence="1" id="KW-0560">Oxidoreductase</keyword>